<comment type="caution">
    <text evidence="8">The sequence shown here is derived from an EMBL/GenBank/DDBJ whole genome shotgun (WGS) entry which is preliminary data.</text>
</comment>
<dbReference type="RefSeq" id="WP_188780526.1">
    <property type="nucleotide sequence ID" value="NZ_BMKQ01000001.1"/>
</dbReference>
<dbReference type="SMART" id="SM00382">
    <property type="entry name" value="AAA"/>
    <property type="match status" value="1"/>
</dbReference>
<protein>
    <submittedName>
        <fullName evidence="8">ABC transporter ATP-binding protein</fullName>
    </submittedName>
</protein>
<sequence length="349" mass="36949">MSESYLDLDVTVRRGEKTLRFSLQADPGETIAVVGPNGAGKSTLLDAVAGTAPTEGSLHVAGQDWRRVPTHRRRVALVHQDHALFPHLSVRANVEYGARARGTGRAEARRRASDLLQLLEVGELAERRPGQLSGGQSQRVALARALATEPEVVLLDEPFAALDVAVAQRLREVLAERLAGFTGVTLLVTHDAVDLFTLADRVLVVEDGAVAQCGTPAEVAALPRTPHAARLVGRNVLHGRATKGRVVLDEGPELVTATPAEGPVLVTFNPSAVTLTTEEPHGSARNRWRTVVRRLVGAGDGATVRAHLGPPTLTVDLTTEAVAELGLHEGGPVWASLKATDVTVQEASA</sequence>
<accession>A0A917F7X5</accession>
<proteinExistence type="predicted"/>
<evidence type="ECO:0000256" key="5">
    <source>
        <dbReference type="PROSITE-ProRule" id="PRU01213"/>
    </source>
</evidence>
<dbReference type="PROSITE" id="PS51866">
    <property type="entry name" value="MOP"/>
    <property type="match status" value="1"/>
</dbReference>
<dbReference type="PROSITE" id="PS50893">
    <property type="entry name" value="ABC_TRANSPORTER_2"/>
    <property type="match status" value="1"/>
</dbReference>
<evidence type="ECO:0000256" key="2">
    <source>
        <dbReference type="ARBA" id="ARBA00022505"/>
    </source>
</evidence>
<dbReference type="Pfam" id="PF00005">
    <property type="entry name" value="ABC_tran"/>
    <property type="match status" value="1"/>
</dbReference>
<reference evidence="8" key="1">
    <citation type="journal article" date="2014" name="Int. J. Syst. Evol. Microbiol.">
        <title>Complete genome sequence of Corynebacterium casei LMG S-19264T (=DSM 44701T), isolated from a smear-ripened cheese.</title>
        <authorList>
            <consortium name="US DOE Joint Genome Institute (JGI-PGF)"/>
            <person name="Walter F."/>
            <person name="Albersmeier A."/>
            <person name="Kalinowski J."/>
            <person name="Ruckert C."/>
        </authorList>
    </citation>
    <scope>NUCLEOTIDE SEQUENCE</scope>
    <source>
        <strain evidence="8">CGMCC 1.16067</strain>
    </source>
</reference>
<feature type="domain" description="Mop" evidence="7">
    <location>
        <begin position="281"/>
        <end position="346"/>
    </location>
</feature>
<evidence type="ECO:0000256" key="4">
    <source>
        <dbReference type="ARBA" id="ARBA00022840"/>
    </source>
</evidence>
<evidence type="ECO:0000259" key="6">
    <source>
        <dbReference type="PROSITE" id="PS50893"/>
    </source>
</evidence>
<evidence type="ECO:0000313" key="9">
    <source>
        <dbReference type="Proteomes" id="UP000649179"/>
    </source>
</evidence>
<evidence type="ECO:0000259" key="7">
    <source>
        <dbReference type="PROSITE" id="PS51866"/>
    </source>
</evidence>
<dbReference type="Gene3D" id="2.40.50.100">
    <property type="match status" value="1"/>
</dbReference>
<gene>
    <name evidence="8" type="ORF">GCM10011519_30290</name>
</gene>
<dbReference type="EMBL" id="BMKQ01000001">
    <property type="protein sequence ID" value="GGF54327.1"/>
    <property type="molecule type" value="Genomic_DNA"/>
</dbReference>
<dbReference type="PANTHER" id="PTHR42781:SF4">
    <property type="entry name" value="SPERMIDINE_PUTRESCINE IMPORT ATP-BINDING PROTEIN POTA"/>
    <property type="match status" value="1"/>
</dbReference>
<dbReference type="SUPFAM" id="SSF52540">
    <property type="entry name" value="P-loop containing nucleoside triphosphate hydrolases"/>
    <property type="match status" value="1"/>
</dbReference>
<dbReference type="InterPro" id="IPR004606">
    <property type="entry name" value="Mop_domain"/>
</dbReference>
<dbReference type="InterPro" id="IPR050093">
    <property type="entry name" value="ABC_SmlMolc_Importer"/>
</dbReference>
<reference evidence="8" key="2">
    <citation type="submission" date="2020-09" db="EMBL/GenBank/DDBJ databases">
        <authorList>
            <person name="Sun Q."/>
            <person name="Zhou Y."/>
        </authorList>
    </citation>
    <scope>NUCLEOTIDE SEQUENCE</scope>
    <source>
        <strain evidence="8">CGMCC 1.16067</strain>
    </source>
</reference>
<dbReference type="InterPro" id="IPR005116">
    <property type="entry name" value="Transp-assoc_OB_typ1"/>
</dbReference>
<dbReference type="GO" id="GO:0015689">
    <property type="term" value="P:molybdate ion transport"/>
    <property type="evidence" value="ECO:0007669"/>
    <property type="project" value="InterPro"/>
</dbReference>
<keyword evidence="4 8" id="KW-0067">ATP-binding</keyword>
<dbReference type="PROSITE" id="PS00211">
    <property type="entry name" value="ABC_TRANSPORTER_1"/>
    <property type="match status" value="1"/>
</dbReference>
<dbReference type="Gene3D" id="3.40.50.300">
    <property type="entry name" value="P-loop containing nucleotide triphosphate hydrolases"/>
    <property type="match status" value="1"/>
</dbReference>
<feature type="domain" description="ABC transporter" evidence="6">
    <location>
        <begin position="3"/>
        <end position="232"/>
    </location>
</feature>
<dbReference type="AlphaFoldDB" id="A0A917F7X5"/>
<evidence type="ECO:0000256" key="3">
    <source>
        <dbReference type="ARBA" id="ARBA00022741"/>
    </source>
</evidence>
<evidence type="ECO:0000313" key="8">
    <source>
        <dbReference type="EMBL" id="GGF54327.1"/>
    </source>
</evidence>
<dbReference type="InterPro" id="IPR008995">
    <property type="entry name" value="Mo/tungstate-bd_C_term_dom"/>
</dbReference>
<organism evidence="8 9">
    <name type="scientific">Marmoricola endophyticus</name>
    <dbReference type="NCBI Taxonomy" id="2040280"/>
    <lineage>
        <taxon>Bacteria</taxon>
        <taxon>Bacillati</taxon>
        <taxon>Actinomycetota</taxon>
        <taxon>Actinomycetes</taxon>
        <taxon>Propionibacteriales</taxon>
        <taxon>Nocardioidaceae</taxon>
        <taxon>Marmoricola</taxon>
    </lineage>
</organism>
<keyword evidence="9" id="KW-1185">Reference proteome</keyword>
<dbReference type="InterPro" id="IPR027417">
    <property type="entry name" value="P-loop_NTPase"/>
</dbReference>
<dbReference type="PANTHER" id="PTHR42781">
    <property type="entry name" value="SPERMIDINE/PUTRESCINE IMPORT ATP-BINDING PROTEIN POTA"/>
    <property type="match status" value="1"/>
</dbReference>
<dbReference type="InterPro" id="IPR017871">
    <property type="entry name" value="ABC_transporter-like_CS"/>
</dbReference>
<keyword evidence="2 5" id="KW-0500">Molybdenum</keyword>
<keyword evidence="1" id="KW-0813">Transport</keyword>
<dbReference type="GO" id="GO:0005524">
    <property type="term" value="F:ATP binding"/>
    <property type="evidence" value="ECO:0007669"/>
    <property type="project" value="UniProtKB-KW"/>
</dbReference>
<name>A0A917F7X5_9ACTN</name>
<dbReference type="InterPro" id="IPR003439">
    <property type="entry name" value="ABC_transporter-like_ATP-bd"/>
</dbReference>
<dbReference type="Pfam" id="PF03459">
    <property type="entry name" value="TOBE"/>
    <property type="match status" value="1"/>
</dbReference>
<dbReference type="GO" id="GO:0016887">
    <property type="term" value="F:ATP hydrolysis activity"/>
    <property type="evidence" value="ECO:0007669"/>
    <property type="project" value="InterPro"/>
</dbReference>
<dbReference type="SUPFAM" id="SSF50331">
    <property type="entry name" value="MOP-like"/>
    <property type="match status" value="1"/>
</dbReference>
<evidence type="ECO:0000256" key="1">
    <source>
        <dbReference type="ARBA" id="ARBA00022448"/>
    </source>
</evidence>
<dbReference type="Proteomes" id="UP000649179">
    <property type="component" value="Unassembled WGS sequence"/>
</dbReference>
<keyword evidence="3" id="KW-0547">Nucleotide-binding</keyword>
<dbReference type="InterPro" id="IPR003593">
    <property type="entry name" value="AAA+_ATPase"/>
</dbReference>